<keyword evidence="3" id="KW-0393">Immunoglobulin domain</keyword>
<reference evidence="5 6" key="1">
    <citation type="submission" date="2021-06" db="EMBL/GenBank/DDBJ databases">
        <authorList>
            <person name="Palmer J.M."/>
        </authorList>
    </citation>
    <scope>NUCLEOTIDE SEQUENCE [LARGE SCALE GENOMIC DNA]</scope>
    <source>
        <strain evidence="5 6">XC_2019</strain>
        <tissue evidence="5">Muscle</tissue>
    </source>
</reference>
<name>A0ABV0R1B2_9TELE</name>
<dbReference type="PROSITE" id="PS50835">
    <property type="entry name" value="IG_LIKE"/>
    <property type="match status" value="1"/>
</dbReference>
<dbReference type="InterPro" id="IPR013783">
    <property type="entry name" value="Ig-like_fold"/>
</dbReference>
<dbReference type="InterPro" id="IPR007110">
    <property type="entry name" value="Ig-like_dom"/>
</dbReference>
<keyword evidence="2" id="KW-0472">Membrane</keyword>
<feature type="domain" description="Ig-like" evidence="4">
    <location>
        <begin position="2"/>
        <end position="145"/>
    </location>
</feature>
<feature type="non-terminal residue" evidence="5">
    <location>
        <position position="1"/>
    </location>
</feature>
<dbReference type="Gene3D" id="2.60.40.10">
    <property type="entry name" value="Immunoglobulins"/>
    <property type="match status" value="2"/>
</dbReference>
<protein>
    <recommendedName>
        <fullName evidence="4">Ig-like domain-containing protein</fullName>
    </recommendedName>
</protein>
<keyword evidence="6" id="KW-1185">Reference proteome</keyword>
<evidence type="ECO:0000256" key="2">
    <source>
        <dbReference type="ARBA" id="ARBA00023136"/>
    </source>
</evidence>
<evidence type="ECO:0000313" key="6">
    <source>
        <dbReference type="Proteomes" id="UP001434883"/>
    </source>
</evidence>
<evidence type="ECO:0000256" key="3">
    <source>
        <dbReference type="ARBA" id="ARBA00023319"/>
    </source>
</evidence>
<dbReference type="SUPFAM" id="SSF48726">
    <property type="entry name" value="Immunoglobulin"/>
    <property type="match status" value="2"/>
</dbReference>
<evidence type="ECO:0000259" key="4">
    <source>
        <dbReference type="PROSITE" id="PS50835"/>
    </source>
</evidence>
<dbReference type="PANTHER" id="PTHR24100">
    <property type="entry name" value="BUTYROPHILIN"/>
    <property type="match status" value="1"/>
</dbReference>
<dbReference type="PANTHER" id="PTHR24100:SF151">
    <property type="entry name" value="ICOS LIGAND"/>
    <property type="match status" value="1"/>
</dbReference>
<proteinExistence type="predicted"/>
<dbReference type="InterPro" id="IPR050504">
    <property type="entry name" value="IgSF_BTN/MOG"/>
</dbReference>
<sequence length="199" mass="23091">DEKINLENQLLSYKNRVDLKETQMKDGDVSLVLKNVTTDDRGTYECQVFQTETNSRKETILIINLDVLPPPAVEWTRTDLGPEYVLLYRNDQISLENQHLSYKNRVDLKETQMKDGDVSLALKNVTTDDRGTYECRFFQKETSTSKETILIINLDVFPPGEFVTVFSFSLVVRVRWKHLRNSEYVNPEFGKTLGFQKEG</sequence>
<comment type="subcellular location">
    <subcellularLocation>
        <location evidence="1">Membrane</location>
    </subcellularLocation>
</comment>
<dbReference type="Proteomes" id="UP001434883">
    <property type="component" value="Unassembled WGS sequence"/>
</dbReference>
<comment type="caution">
    <text evidence="5">The sequence shown here is derived from an EMBL/GenBank/DDBJ whole genome shotgun (WGS) entry which is preliminary data.</text>
</comment>
<dbReference type="EMBL" id="JAHRIN010029504">
    <property type="protein sequence ID" value="MEQ2201894.1"/>
    <property type="molecule type" value="Genomic_DNA"/>
</dbReference>
<accession>A0ABV0R1B2</accession>
<dbReference type="InterPro" id="IPR036179">
    <property type="entry name" value="Ig-like_dom_sf"/>
</dbReference>
<evidence type="ECO:0000256" key="1">
    <source>
        <dbReference type="ARBA" id="ARBA00004370"/>
    </source>
</evidence>
<gene>
    <name evidence="5" type="ORF">XENOCAPTIV_020038</name>
</gene>
<organism evidence="5 6">
    <name type="scientific">Xenoophorus captivus</name>
    <dbReference type="NCBI Taxonomy" id="1517983"/>
    <lineage>
        <taxon>Eukaryota</taxon>
        <taxon>Metazoa</taxon>
        <taxon>Chordata</taxon>
        <taxon>Craniata</taxon>
        <taxon>Vertebrata</taxon>
        <taxon>Euteleostomi</taxon>
        <taxon>Actinopterygii</taxon>
        <taxon>Neopterygii</taxon>
        <taxon>Teleostei</taxon>
        <taxon>Neoteleostei</taxon>
        <taxon>Acanthomorphata</taxon>
        <taxon>Ovalentaria</taxon>
        <taxon>Atherinomorphae</taxon>
        <taxon>Cyprinodontiformes</taxon>
        <taxon>Goodeidae</taxon>
        <taxon>Xenoophorus</taxon>
    </lineage>
</organism>
<evidence type="ECO:0000313" key="5">
    <source>
        <dbReference type="EMBL" id="MEQ2201894.1"/>
    </source>
</evidence>
<dbReference type="InterPro" id="IPR013106">
    <property type="entry name" value="Ig_V-set"/>
</dbReference>
<dbReference type="Pfam" id="PF07686">
    <property type="entry name" value="V-set"/>
    <property type="match status" value="2"/>
</dbReference>